<gene>
    <name evidence="2" type="ORF">ESZ48_12255</name>
</gene>
<dbReference type="AlphaFoldDB" id="A0A4Q0XDW1"/>
<feature type="signal peptide" evidence="1">
    <location>
        <begin position="1"/>
        <end position="19"/>
    </location>
</feature>
<protein>
    <recommendedName>
        <fullName evidence="4">Right-handed parallel beta-helix repeat-containing protein</fullName>
    </recommendedName>
</protein>
<reference evidence="2 3" key="1">
    <citation type="submission" date="2019-01" db="EMBL/GenBank/DDBJ databases">
        <title>Genome sequence of the Antarctic species Gelidibacter gilvus ACAM 158(T).</title>
        <authorList>
            <person name="Bowman J.P."/>
        </authorList>
    </citation>
    <scope>NUCLEOTIDE SEQUENCE [LARGE SCALE GENOMIC DNA]</scope>
    <source>
        <strain evidence="2 3">IC158</strain>
    </source>
</reference>
<accession>A0A4Q0XDW1</accession>
<evidence type="ECO:0000256" key="1">
    <source>
        <dbReference type="SAM" id="SignalP"/>
    </source>
</evidence>
<dbReference type="RefSeq" id="WP_129017785.1">
    <property type="nucleotide sequence ID" value="NZ_SDDZ01000007.1"/>
</dbReference>
<dbReference type="Proteomes" id="UP000289792">
    <property type="component" value="Unassembled WGS sequence"/>
</dbReference>
<dbReference type="EMBL" id="SDDZ01000007">
    <property type="protein sequence ID" value="RXJ49384.1"/>
    <property type="molecule type" value="Genomic_DNA"/>
</dbReference>
<dbReference type="InterPro" id="IPR006626">
    <property type="entry name" value="PbH1"/>
</dbReference>
<organism evidence="2 3">
    <name type="scientific">Gelidibacter gilvus</name>
    <dbReference type="NCBI Taxonomy" id="59602"/>
    <lineage>
        <taxon>Bacteria</taxon>
        <taxon>Pseudomonadati</taxon>
        <taxon>Bacteroidota</taxon>
        <taxon>Flavobacteriia</taxon>
        <taxon>Flavobacteriales</taxon>
        <taxon>Flavobacteriaceae</taxon>
        <taxon>Gelidibacter</taxon>
    </lineage>
</organism>
<evidence type="ECO:0000313" key="2">
    <source>
        <dbReference type="EMBL" id="RXJ49384.1"/>
    </source>
</evidence>
<dbReference type="InterPro" id="IPR012334">
    <property type="entry name" value="Pectin_lyas_fold"/>
</dbReference>
<proteinExistence type="predicted"/>
<dbReference type="SUPFAM" id="SSF51126">
    <property type="entry name" value="Pectin lyase-like"/>
    <property type="match status" value="1"/>
</dbReference>
<dbReference type="Gene3D" id="2.160.20.10">
    <property type="entry name" value="Single-stranded right-handed beta-helix, Pectin lyase-like"/>
    <property type="match status" value="1"/>
</dbReference>
<dbReference type="SMART" id="SM00710">
    <property type="entry name" value="PbH1"/>
    <property type="match status" value="5"/>
</dbReference>
<keyword evidence="1" id="KW-0732">Signal</keyword>
<sequence length="531" mass="59939">MKNIYILLFGLLSVSFVNAQQEFHVFPNGKSSGNGSLSSPWDLQTAFSQKPDVVNGGDTIWLHEGVYTGRFVSTIKSTRPNQFITVAPYNNGKVVLNGNIKSSSNGVLEVKGGQVIFRDFEVTWLGTFSRDESDKDFQACPGISHTSGENCKFINLQIYNNPGLGFGSWKHTGGSIIEDCMIYFNGYMAKTGKGAGEGMYVQNQSESTRIIRNNIIYNNYYKGIEVWSAGKRKELEFVKNITLKNNVIFNSGALSGNSRDNLIIATDDRNGINIAKNIKVIDNIFYHNTDFLKNEINGDAASLTLGFRKSAPVEDVLVQNNVIIGRNNALRLLHVKSATFKDNKVYSGYVALNPEEMTYISNWNFDNNHFFTKREKAYRIDNNTLYTLKEWQNLYKIDTDSKWSPIKEFDLDPVLSVTQSSQQTNRFTVVLFDKKGKDVAVDFSKYDLTKWDGYKIYDAENSNEIVVSGVLGSEQVVEFPMDLKVFQKPLHNTIAQKTPANFGVFIIEFQSEETSDKTQSLFNRIFGWLGF</sequence>
<keyword evidence="3" id="KW-1185">Reference proteome</keyword>
<feature type="chain" id="PRO_5020973234" description="Right-handed parallel beta-helix repeat-containing protein" evidence="1">
    <location>
        <begin position="20"/>
        <end position="531"/>
    </location>
</feature>
<comment type="caution">
    <text evidence="2">The sequence shown here is derived from an EMBL/GenBank/DDBJ whole genome shotgun (WGS) entry which is preliminary data.</text>
</comment>
<dbReference type="InterPro" id="IPR011050">
    <property type="entry name" value="Pectin_lyase_fold/virulence"/>
</dbReference>
<evidence type="ECO:0000313" key="3">
    <source>
        <dbReference type="Proteomes" id="UP000289792"/>
    </source>
</evidence>
<dbReference type="OrthoDB" id="1398789at2"/>
<evidence type="ECO:0008006" key="4">
    <source>
        <dbReference type="Google" id="ProtNLM"/>
    </source>
</evidence>
<name>A0A4Q0XDW1_9FLAO</name>